<organism evidence="2 3">
    <name type="scientific">Puccinia graminis f. sp. tritici</name>
    <dbReference type="NCBI Taxonomy" id="56615"/>
    <lineage>
        <taxon>Eukaryota</taxon>
        <taxon>Fungi</taxon>
        <taxon>Dikarya</taxon>
        <taxon>Basidiomycota</taxon>
        <taxon>Pucciniomycotina</taxon>
        <taxon>Pucciniomycetes</taxon>
        <taxon>Pucciniales</taxon>
        <taxon>Pucciniaceae</taxon>
        <taxon>Puccinia</taxon>
    </lineage>
</organism>
<comment type="caution">
    <text evidence="2">The sequence shown here is derived from an EMBL/GenBank/DDBJ whole genome shotgun (WGS) entry which is preliminary data.</text>
</comment>
<keyword evidence="3" id="KW-1185">Reference proteome</keyword>
<reference evidence="2 3" key="1">
    <citation type="submission" date="2019-05" db="EMBL/GenBank/DDBJ databases">
        <title>Emergence of the Ug99 lineage of the wheat stem rust pathogen through somatic hybridization.</title>
        <authorList>
            <person name="Li F."/>
            <person name="Upadhyaya N.M."/>
            <person name="Sperschneider J."/>
            <person name="Matny O."/>
            <person name="Nguyen-Phuc H."/>
            <person name="Mago R."/>
            <person name="Raley C."/>
            <person name="Miller M.E."/>
            <person name="Silverstein K.A.T."/>
            <person name="Henningsen E."/>
            <person name="Hirsch C.D."/>
            <person name="Visser B."/>
            <person name="Pretorius Z.A."/>
            <person name="Steffenson B.J."/>
            <person name="Schwessinger B."/>
            <person name="Dodds P.N."/>
            <person name="Figueroa M."/>
        </authorList>
    </citation>
    <scope>NUCLEOTIDE SEQUENCE [LARGE SCALE GENOMIC DNA]</scope>
    <source>
        <strain evidence="2">21-0</strain>
    </source>
</reference>
<name>A0A5B0NVZ3_PUCGR</name>
<dbReference type="AlphaFoldDB" id="A0A5B0NVZ3"/>
<sequence>MNSDRSNITTATTSHPDWLPSTSLIQKPITTVHPSQHHSTGSNNSLIMMLPSPQVCCCKALPQGGTCELRRGGRSPEGIFGNQAQFPADSLKDIKRATHV</sequence>
<evidence type="ECO:0000313" key="2">
    <source>
        <dbReference type="EMBL" id="KAA1092826.1"/>
    </source>
</evidence>
<dbReference type="Proteomes" id="UP000324748">
    <property type="component" value="Unassembled WGS sequence"/>
</dbReference>
<evidence type="ECO:0000313" key="3">
    <source>
        <dbReference type="Proteomes" id="UP000324748"/>
    </source>
</evidence>
<protein>
    <submittedName>
        <fullName evidence="2">Uncharacterized protein</fullName>
    </submittedName>
</protein>
<accession>A0A5B0NVZ3</accession>
<feature type="region of interest" description="Disordered" evidence="1">
    <location>
        <begin position="1"/>
        <end position="21"/>
    </location>
</feature>
<proteinExistence type="predicted"/>
<evidence type="ECO:0000256" key="1">
    <source>
        <dbReference type="SAM" id="MobiDB-lite"/>
    </source>
</evidence>
<dbReference type="EMBL" id="VSWC01000080">
    <property type="protein sequence ID" value="KAA1092826.1"/>
    <property type="molecule type" value="Genomic_DNA"/>
</dbReference>
<gene>
    <name evidence="2" type="ORF">PGT21_015388</name>
</gene>